<keyword evidence="3" id="KW-0378">Hydrolase</keyword>
<evidence type="ECO:0000256" key="6">
    <source>
        <dbReference type="ARBA" id="ARBA00023316"/>
    </source>
</evidence>
<dbReference type="PANTHER" id="PTHR21581">
    <property type="entry name" value="D-ALANYL-D-ALANINE CARBOXYPEPTIDASE"/>
    <property type="match status" value="1"/>
</dbReference>
<gene>
    <name evidence="9" type="ORF">METZ01_LOCUS249051</name>
</gene>
<dbReference type="GO" id="GO:0071555">
    <property type="term" value="P:cell wall organization"/>
    <property type="evidence" value="ECO:0007669"/>
    <property type="project" value="UniProtKB-KW"/>
</dbReference>
<sequence length="302" mass="33681">MLWFLEIMDEDSLKQTDYKINMSALFIVLMCFFIPKVNAIVIVPKAPKIDVVSYVLLDAETGSIIAKLEETKPVKPASITKLMTAYTTFHALKEGQVSLDDPVKISKNASSIGGSTMFLNPYMDVTIEDLIQGMIIVSGNDASVALAEHLAGSEDTFAEYMNMYAEALGLKNSHYTNASGLDDEEHYASALDMALLASQIIKEFPEYFHLYSERSYSFDQAVDPTTKQPILQYNRNKLLRRDESIDGMKTGYTQSAGYCLVATAKKNQRRLIAVVTGAKSADDRNNSAYALLNYGFRFFENK</sequence>
<feature type="non-terminal residue" evidence="9">
    <location>
        <position position="302"/>
    </location>
</feature>
<dbReference type="InterPro" id="IPR001967">
    <property type="entry name" value="Peptidase_S11_N"/>
</dbReference>
<dbReference type="GO" id="GO:0009252">
    <property type="term" value="P:peptidoglycan biosynthetic process"/>
    <property type="evidence" value="ECO:0007669"/>
    <property type="project" value="UniProtKB-KW"/>
</dbReference>
<dbReference type="GO" id="GO:0008360">
    <property type="term" value="P:regulation of cell shape"/>
    <property type="evidence" value="ECO:0007669"/>
    <property type="project" value="UniProtKB-KW"/>
</dbReference>
<comment type="similarity">
    <text evidence="1">Belongs to the peptidase S11 family.</text>
</comment>
<evidence type="ECO:0000256" key="3">
    <source>
        <dbReference type="ARBA" id="ARBA00022801"/>
    </source>
</evidence>
<dbReference type="InterPro" id="IPR012338">
    <property type="entry name" value="Beta-lactam/transpept-like"/>
</dbReference>
<keyword evidence="5" id="KW-0573">Peptidoglycan synthesis</keyword>
<protein>
    <recommendedName>
        <fullName evidence="8">Peptidase S11 D-alanyl-D-alanine carboxypeptidase A N-terminal domain-containing protein</fullName>
    </recommendedName>
</protein>
<keyword evidence="6" id="KW-0961">Cell wall biogenesis/degradation</keyword>
<evidence type="ECO:0000256" key="1">
    <source>
        <dbReference type="ARBA" id="ARBA00007164"/>
    </source>
</evidence>
<dbReference type="SUPFAM" id="SSF56601">
    <property type="entry name" value="beta-lactamase/transpeptidase-like"/>
    <property type="match status" value="1"/>
</dbReference>
<dbReference type="GO" id="GO:0006508">
    <property type="term" value="P:proteolysis"/>
    <property type="evidence" value="ECO:0007669"/>
    <property type="project" value="InterPro"/>
</dbReference>
<dbReference type="Pfam" id="PF00768">
    <property type="entry name" value="Peptidase_S11"/>
    <property type="match status" value="1"/>
</dbReference>
<dbReference type="GO" id="GO:0009002">
    <property type="term" value="F:serine-type D-Ala-D-Ala carboxypeptidase activity"/>
    <property type="evidence" value="ECO:0007669"/>
    <property type="project" value="InterPro"/>
</dbReference>
<dbReference type="Gene3D" id="3.40.710.10">
    <property type="entry name" value="DD-peptidase/beta-lactamase superfamily"/>
    <property type="match status" value="1"/>
</dbReference>
<name>A0A382IAC5_9ZZZZ</name>
<organism evidence="9">
    <name type="scientific">marine metagenome</name>
    <dbReference type="NCBI Taxonomy" id="408172"/>
    <lineage>
        <taxon>unclassified sequences</taxon>
        <taxon>metagenomes</taxon>
        <taxon>ecological metagenomes</taxon>
    </lineage>
</organism>
<evidence type="ECO:0000256" key="5">
    <source>
        <dbReference type="ARBA" id="ARBA00022984"/>
    </source>
</evidence>
<reference evidence="9" key="1">
    <citation type="submission" date="2018-05" db="EMBL/GenBank/DDBJ databases">
        <authorList>
            <person name="Lanie J.A."/>
            <person name="Ng W.-L."/>
            <person name="Kazmierczak K.M."/>
            <person name="Andrzejewski T.M."/>
            <person name="Davidsen T.M."/>
            <person name="Wayne K.J."/>
            <person name="Tettelin H."/>
            <person name="Glass J.I."/>
            <person name="Rusch D."/>
            <person name="Podicherti R."/>
            <person name="Tsui H.-C.T."/>
            <person name="Winkler M.E."/>
        </authorList>
    </citation>
    <scope>NUCLEOTIDE SEQUENCE</scope>
</reference>
<keyword evidence="2" id="KW-0732">Signal</keyword>
<feature type="transmembrane region" description="Helical" evidence="7">
    <location>
        <begin position="20"/>
        <end position="43"/>
    </location>
</feature>
<dbReference type="PANTHER" id="PTHR21581:SF6">
    <property type="entry name" value="TRAFFICKING PROTEIN PARTICLE COMPLEX SUBUNIT 12"/>
    <property type="match status" value="1"/>
</dbReference>
<evidence type="ECO:0000313" key="9">
    <source>
        <dbReference type="EMBL" id="SVB96197.1"/>
    </source>
</evidence>
<keyword evidence="7" id="KW-0472">Membrane</keyword>
<proteinExistence type="inferred from homology"/>
<dbReference type="InterPro" id="IPR018044">
    <property type="entry name" value="Peptidase_S11"/>
</dbReference>
<evidence type="ECO:0000256" key="7">
    <source>
        <dbReference type="SAM" id="Phobius"/>
    </source>
</evidence>
<keyword evidence="7" id="KW-0812">Transmembrane</keyword>
<dbReference type="EMBL" id="UINC01065981">
    <property type="protein sequence ID" value="SVB96197.1"/>
    <property type="molecule type" value="Genomic_DNA"/>
</dbReference>
<keyword evidence="4" id="KW-0133">Cell shape</keyword>
<dbReference type="AlphaFoldDB" id="A0A382IAC5"/>
<feature type="domain" description="Peptidase S11 D-alanyl-D-alanine carboxypeptidase A N-terminal" evidence="8">
    <location>
        <begin position="44"/>
        <end position="279"/>
    </location>
</feature>
<dbReference type="PRINTS" id="PR00725">
    <property type="entry name" value="DADACBPTASE1"/>
</dbReference>
<evidence type="ECO:0000256" key="4">
    <source>
        <dbReference type="ARBA" id="ARBA00022960"/>
    </source>
</evidence>
<evidence type="ECO:0000259" key="8">
    <source>
        <dbReference type="Pfam" id="PF00768"/>
    </source>
</evidence>
<keyword evidence="7" id="KW-1133">Transmembrane helix</keyword>
<accession>A0A382IAC5</accession>
<evidence type="ECO:0000256" key="2">
    <source>
        <dbReference type="ARBA" id="ARBA00022729"/>
    </source>
</evidence>